<evidence type="ECO:0000256" key="6">
    <source>
        <dbReference type="ARBA" id="ARBA00063781"/>
    </source>
</evidence>
<dbReference type="SMART" id="SM01361">
    <property type="entry name" value="A2M_recep"/>
    <property type="match status" value="1"/>
</dbReference>
<evidence type="ECO:0000259" key="10">
    <source>
        <dbReference type="SMART" id="SM01359"/>
    </source>
</evidence>
<dbReference type="CDD" id="cd02897">
    <property type="entry name" value="A2M_2"/>
    <property type="match status" value="1"/>
</dbReference>
<feature type="domain" description="Alpha-macroglobulin receptor-binding" evidence="12">
    <location>
        <begin position="1542"/>
        <end position="1633"/>
    </location>
</feature>
<dbReference type="Pfam" id="PF07677">
    <property type="entry name" value="A2M_recep"/>
    <property type="match status" value="1"/>
</dbReference>
<dbReference type="SMART" id="SM01419">
    <property type="entry name" value="Thiol-ester_cl"/>
    <property type="match status" value="1"/>
</dbReference>
<dbReference type="InterPro" id="IPR009048">
    <property type="entry name" value="A-macroglobulin_rcpt-bd"/>
</dbReference>
<evidence type="ECO:0000256" key="4">
    <source>
        <dbReference type="ARBA" id="ARBA00023180"/>
    </source>
</evidence>
<comment type="subunit">
    <text evidence="6">Heterodimer of a TEP1-N chain and an TEP1-C chain non-covalently linked. Forms a complex composed of TEP1-N and TEP1-C heterodimer, LRIM1 and APL1C; the interaction stabilizes TEP1-N and TEP1-C heterodimer, prevents its binding to tissues while circulating in the hemolymph and protects the thioester bond from hydrolysis. Mature TEP1 and to a lesser extent full-length TEP1 interact with SPCLIP1; the interaction is induced by microbial infection.</text>
</comment>
<accession>A0A8J5RGQ6</accession>
<feature type="chain" id="PRO_5035243925" description="TEP1-F" evidence="9">
    <location>
        <begin position="20"/>
        <end position="1999"/>
    </location>
</feature>
<sequence length="1999" mass="222796">MSSFKWFCICIIIFTKIIASSSKIDPVDRGYIFTAPKKILAGETESGCLSLHNLEPPAHVLLELISPAAASTSTTTVADEEILASTSTLLETGSETCLELSVPDRAQMTYSMARLRLKIRFDKYPEYHVNTEKDVFIEYDSSIVFVETDKPIYKPGQDVNIRLLALTHDLKPWKRPIPKVWIENPAEVRVAQWTNLNTDRGIVQLQFPLSPDPNLGSWRIKVEKKKSHPHLIHTTTFDVKKYVLPKFQVTITGPGYILADADNATWTICARYTYGEPVRGTLRIKCTPQIPSWRRGKYNFPAINYDTRIDTRDGCTGPFTVSSSEMGLPDWEVAPNSIIFTANLTQDGTETIETATSRVVVMHQALKLEFLPHTPKYFKLGLPYHGKLRVLRPDGETPAAGEKIQLCLRVRGKDDWWTRVVVECKNFTSSAMGFVNFIVPPQHKHIVLLNFVATGIEYPTKYYSPDKRWRVFMDQPAAYIDVGAWYSPSESYLAVARGDQPIVCGEKYPFNVMYTLDPDATNESLAFHYSINSKGDLLIFGHVKHKPHKDSVLNYAEFKNVLGRGSADATNGRSEVPKNNIVHRFPLSVKVTPSMAPISELLLYYVRPDGETVATTYTIEVNGGETCFENRVKTTWLDSASSEDIKRGPGELVRYNIEAAPWSLCGVSVVDSSTNFLARRDSKKSNLIDADGAFDQTKKFHFNRGDTPALYQSVWSHCKKTTQPPETSIDEIDHLPSPAVEAPPVWDHGTARTWQTGFDRKRSSKSSRTGRSSGISLNGVVNYVDAMQAFDDFGVIVMSDLILESRPCPQNSQWWSMNPLESIEMGHRSMDDPDRIWGNMKMPQAFPLLNFGVIEPTLTGSSADVGYIDQLPGASPRSYFPETWLWELVTTGKDGKAVIKRTLPDTITNWMAHTICISSSYGLGIAPVTKLTAFQPFFLDYSLPYSVKRGELLRMKVSLFNYMQYNLLVKIHLVEAPGFELQAPSVPVAEYCVPARKSIVHEFALKPQVIGNVNITVSAAVDLSSNQSCISISGNDKNDKKLSTDIFTQDTIIKPILVLPEGFPIETTRSAFVCPKDFNDDSSITWNLSLPVKTDNFIADSARAYVSLIGDLLGPALENLDNLVRLPFGCGEQNLILFVPNIHVINYLDATSSRRVDGQITQSENPQLRQKAIRNMEKGYQRELTYRHSDGSYSAFGPQSSENEVGGSMWLTAFVVKSYAQARRYIHIDDRDLKLSVKWIYRKQLENGCFPVIGRIFHKDMKGGLQDDSDSSDYTAALTAYVLVALIESVGSSGSKNSLPSSVIDNAVNCLEKVMSKSFKEDGDLYMLSVGTYALALLEHPTANKSMSLLLDRATRLHDLMWWEDKTKTSSRGLNIEITAYAVLSLVKLGGEDKMALAHRAIRWMAKQRNAEGGFTSTQDTVIGLEALAKYAAAMAVTNATTDLSILVTAGDVDRIIRMHDENRRVLVQITLPVFPTLVEAFVEGEGCVLVQTNLKYNVAHVTGSQAFDLSVTSKPVGSSNDECSMQKINLCARYKMADEESNMAVLEIKMISGYIADKTTLHALLEDSPVTRVERFDEEPDGSISIYFDKLTAETTCISFLVWRENIVDKTEPANIKLYDYYRQELVITQNYNFICCTCDAEDNSQLEPISPVKAELKELPVNMLVKKSEKRTGVIPTADSLQDIERHSKVIADGQLLVENRQYLDQDPNLMVVKVNNDITDNPVLSGTPAATMGTVAPRSTNQNNKNDIEGSGTGNLKEIEEQEELELESSYNKPLSSFIVIDHELDTPDGIEGPPPVYIKPSFDINYSDNETDLTSNLRIGSVFNNNDSNNNNNINSIINNNINQNNSLSQSTDINFNNSDSKCPVCGDKLPTNIDDIYCNAGSVIKVAVRRLRRARLLLDMIDNQQPKRLRVTINLVLDDSRCKCSPIDKPGSLALMIFNAARDTSMLINSSGDEHKNYRLDGLVSVYTLPMSSVGGASFEIIKARSSCPRAVTA</sequence>
<name>A0A8J5RGQ6_9HYME</name>
<evidence type="ECO:0000256" key="2">
    <source>
        <dbReference type="ARBA" id="ARBA00022859"/>
    </source>
</evidence>
<dbReference type="FunFam" id="2.60.40.1930:FF:000001">
    <property type="entry name" value="CD109 isoform 3"/>
    <property type="match status" value="1"/>
</dbReference>
<dbReference type="InterPro" id="IPR001599">
    <property type="entry name" value="Macroglobln_a2"/>
</dbReference>
<comment type="function">
    <text evidence="5">Binds covalently through a thioester bond to the pathogen surface resulting in pathogen clearance.</text>
</comment>
<evidence type="ECO:0000313" key="14">
    <source>
        <dbReference type="Proteomes" id="UP000729913"/>
    </source>
</evidence>
<dbReference type="InterPro" id="IPR011625">
    <property type="entry name" value="A2M_N_BRD"/>
</dbReference>
<evidence type="ECO:0000256" key="9">
    <source>
        <dbReference type="SAM" id="SignalP"/>
    </source>
</evidence>
<dbReference type="OrthoDB" id="9998011at2759"/>
<dbReference type="GO" id="GO:0005615">
    <property type="term" value="C:extracellular space"/>
    <property type="evidence" value="ECO:0007669"/>
    <property type="project" value="InterPro"/>
</dbReference>
<feature type="signal peptide" evidence="9">
    <location>
        <begin position="1"/>
        <end position="19"/>
    </location>
</feature>
<reference evidence="13" key="1">
    <citation type="submission" date="2020-03" db="EMBL/GenBank/DDBJ databases">
        <authorList>
            <person name="Chebbi M.A."/>
            <person name="Drezen J.M."/>
        </authorList>
    </citation>
    <scope>NUCLEOTIDE SEQUENCE</scope>
    <source>
        <tissue evidence="13">Whole body</tissue>
    </source>
</reference>
<proteinExistence type="predicted"/>
<evidence type="ECO:0000256" key="3">
    <source>
        <dbReference type="ARBA" id="ARBA00023157"/>
    </source>
</evidence>
<dbReference type="PROSITE" id="PS00477">
    <property type="entry name" value="ALPHA_2_MACROGLOBULIN"/>
    <property type="match status" value="1"/>
</dbReference>
<keyword evidence="2" id="KW-0391">Immunity</keyword>
<dbReference type="InterPro" id="IPR050473">
    <property type="entry name" value="A2M/Complement_sys"/>
</dbReference>
<dbReference type="SMART" id="SM01359">
    <property type="entry name" value="A2M_N_2"/>
    <property type="match status" value="1"/>
</dbReference>
<keyword evidence="4" id="KW-0325">Glycoprotein</keyword>
<dbReference type="InterPro" id="IPR002890">
    <property type="entry name" value="MG2"/>
</dbReference>
<dbReference type="Pfam" id="PF17791">
    <property type="entry name" value="MG3"/>
    <property type="match status" value="1"/>
</dbReference>
<dbReference type="InterPro" id="IPR047565">
    <property type="entry name" value="Alpha-macroglob_thiol-ester_cl"/>
</dbReference>
<keyword evidence="14" id="KW-1185">Reference proteome</keyword>
<dbReference type="EMBL" id="JAAOIC020000019">
    <property type="protein sequence ID" value="KAG8040971.1"/>
    <property type="molecule type" value="Genomic_DNA"/>
</dbReference>
<dbReference type="Pfam" id="PF01835">
    <property type="entry name" value="MG2"/>
    <property type="match status" value="1"/>
</dbReference>
<evidence type="ECO:0000259" key="11">
    <source>
        <dbReference type="SMART" id="SM01360"/>
    </source>
</evidence>
<evidence type="ECO:0000256" key="1">
    <source>
        <dbReference type="ARBA" id="ARBA00022729"/>
    </source>
</evidence>
<reference evidence="13" key="2">
    <citation type="submission" date="2021-04" db="EMBL/GenBank/DDBJ databases">
        <title>Genome-wide patterns of bracovirus chromosomal integration into multiple host tissues during parasitism.</title>
        <authorList>
            <person name="Chebbi M.A.C."/>
        </authorList>
    </citation>
    <scope>NUCLEOTIDE SEQUENCE</scope>
    <source>
        <tissue evidence="13">Whole body</tissue>
    </source>
</reference>
<evidence type="ECO:0000259" key="12">
    <source>
        <dbReference type="SMART" id="SM01361"/>
    </source>
</evidence>
<dbReference type="InterPro" id="IPR019742">
    <property type="entry name" value="MacrogloblnA2_CS"/>
</dbReference>
<gene>
    <name evidence="13" type="ORF">G9C98_001959</name>
</gene>
<keyword evidence="3" id="KW-1015">Disulfide bond</keyword>
<dbReference type="GO" id="GO:0004866">
    <property type="term" value="F:endopeptidase inhibitor activity"/>
    <property type="evidence" value="ECO:0007669"/>
    <property type="project" value="InterPro"/>
</dbReference>
<organism evidence="13 14">
    <name type="scientific">Cotesia typhae</name>
    <dbReference type="NCBI Taxonomy" id="2053667"/>
    <lineage>
        <taxon>Eukaryota</taxon>
        <taxon>Metazoa</taxon>
        <taxon>Ecdysozoa</taxon>
        <taxon>Arthropoda</taxon>
        <taxon>Hexapoda</taxon>
        <taxon>Insecta</taxon>
        <taxon>Pterygota</taxon>
        <taxon>Neoptera</taxon>
        <taxon>Endopterygota</taxon>
        <taxon>Hymenoptera</taxon>
        <taxon>Apocrita</taxon>
        <taxon>Ichneumonoidea</taxon>
        <taxon>Braconidae</taxon>
        <taxon>Microgastrinae</taxon>
        <taxon>Cotesia</taxon>
    </lineage>
</organism>
<protein>
    <recommendedName>
        <fullName evidence="7">TEP1-F</fullName>
    </recommendedName>
</protein>
<evidence type="ECO:0000256" key="7">
    <source>
        <dbReference type="ARBA" id="ARBA00078071"/>
    </source>
</evidence>
<feature type="region of interest" description="Disordered" evidence="8">
    <location>
        <begin position="1726"/>
        <end position="1758"/>
    </location>
</feature>
<dbReference type="Pfam" id="PF07703">
    <property type="entry name" value="A2M_BRD"/>
    <property type="match status" value="1"/>
</dbReference>
<dbReference type="PANTHER" id="PTHR11412:SF171">
    <property type="entry name" value="PREGNANCY ZONE PROTEIN-LIKE PROTEIN"/>
    <property type="match status" value="1"/>
</dbReference>
<dbReference type="SMART" id="SM01360">
    <property type="entry name" value="A2M"/>
    <property type="match status" value="1"/>
</dbReference>
<dbReference type="Pfam" id="PF07678">
    <property type="entry name" value="TED_complement"/>
    <property type="match status" value="1"/>
</dbReference>
<evidence type="ECO:0000256" key="5">
    <source>
        <dbReference type="ARBA" id="ARBA00057615"/>
    </source>
</evidence>
<dbReference type="InterPro" id="IPR011626">
    <property type="entry name" value="Alpha-macroglobulin_TED"/>
</dbReference>
<evidence type="ECO:0000313" key="13">
    <source>
        <dbReference type="EMBL" id="KAG8040971.1"/>
    </source>
</evidence>
<keyword evidence="1 9" id="KW-0732">Signal</keyword>
<dbReference type="InterPro" id="IPR041813">
    <property type="entry name" value="A2M_TED"/>
</dbReference>
<dbReference type="PANTHER" id="PTHR11412">
    <property type="entry name" value="MACROGLOBULIN / COMPLEMENT"/>
    <property type="match status" value="1"/>
</dbReference>
<feature type="domain" description="Alpha-2-macroglobulin bait region" evidence="10">
    <location>
        <begin position="493"/>
        <end position="677"/>
    </location>
</feature>
<evidence type="ECO:0000256" key="8">
    <source>
        <dbReference type="SAM" id="MobiDB-lite"/>
    </source>
</evidence>
<dbReference type="Pfam" id="PF00207">
    <property type="entry name" value="A2M"/>
    <property type="match status" value="1"/>
</dbReference>
<comment type="caution">
    <text evidence="13">The sequence shown here is derived from an EMBL/GenBank/DDBJ whole genome shotgun (WGS) entry which is preliminary data.</text>
</comment>
<dbReference type="InterPro" id="IPR041555">
    <property type="entry name" value="MG3"/>
</dbReference>
<feature type="domain" description="Alpha-2-macroglobulin" evidence="11">
    <location>
        <begin position="883"/>
        <end position="973"/>
    </location>
</feature>
<dbReference type="GO" id="GO:0002376">
    <property type="term" value="P:immune system process"/>
    <property type="evidence" value="ECO:0007669"/>
    <property type="project" value="UniProtKB-KW"/>
</dbReference>
<dbReference type="Proteomes" id="UP000729913">
    <property type="component" value="Unassembled WGS sequence"/>
</dbReference>